<sequence>MIQIEIPRPVLIHQRNGVGLTNTAPRTYPRVYKYVASPQQNRAKLPFRPSLPYLCIMFLCLTTKIRHLSLRLLSSKSSATQYESSQPAAGGHLQNNADEVNAPREHSLTHVLNDKGQDYDHHTGEPPPPYSSTPPEHLPQNDNSPAETGTSFQEILVLSQKEKAQYVSLHCGDETRSDILLYLSAKLGFQAFVSMTLYLLTRASAYELVPRHADFRWRVKNSFLKLNPDVIIALSAMACVVLGTPGGEFTNSNVLAYVDVFETNLGDLFEWDCQLEAVTIRKASSSFQVIQTALSSGPMSMILPYRGNLKKDLDIGLGAAWDVINELWI</sequence>
<feature type="compositionally biased region" description="Basic and acidic residues" evidence="1">
    <location>
        <begin position="114"/>
        <end position="124"/>
    </location>
</feature>
<proteinExistence type="predicted"/>
<gene>
    <name evidence="2" type="ORF">PV09_08047</name>
</gene>
<name>A0A0D2AMH4_9PEZI</name>
<evidence type="ECO:0000313" key="3">
    <source>
        <dbReference type="Proteomes" id="UP000053259"/>
    </source>
</evidence>
<dbReference type="InParanoid" id="A0A0D2AMH4"/>
<dbReference type="EMBL" id="KN847564">
    <property type="protein sequence ID" value="KIW00334.1"/>
    <property type="molecule type" value="Genomic_DNA"/>
</dbReference>
<evidence type="ECO:0000313" key="2">
    <source>
        <dbReference type="EMBL" id="KIW00334.1"/>
    </source>
</evidence>
<dbReference type="VEuPathDB" id="FungiDB:PV09_08047"/>
<evidence type="ECO:0000256" key="1">
    <source>
        <dbReference type="SAM" id="MobiDB-lite"/>
    </source>
</evidence>
<dbReference type="Proteomes" id="UP000053259">
    <property type="component" value="Unassembled WGS sequence"/>
</dbReference>
<dbReference type="HOGENOM" id="CLU_073165_0_0_1"/>
<organism evidence="2 3">
    <name type="scientific">Verruconis gallopava</name>
    <dbReference type="NCBI Taxonomy" id="253628"/>
    <lineage>
        <taxon>Eukaryota</taxon>
        <taxon>Fungi</taxon>
        <taxon>Dikarya</taxon>
        <taxon>Ascomycota</taxon>
        <taxon>Pezizomycotina</taxon>
        <taxon>Dothideomycetes</taxon>
        <taxon>Pleosporomycetidae</taxon>
        <taxon>Venturiales</taxon>
        <taxon>Sympoventuriaceae</taxon>
        <taxon>Verruconis</taxon>
    </lineage>
</organism>
<feature type="compositionally biased region" description="Polar residues" evidence="1">
    <location>
        <begin position="140"/>
        <end position="149"/>
    </location>
</feature>
<dbReference type="RefSeq" id="XP_016210203.1">
    <property type="nucleotide sequence ID" value="XM_016361897.1"/>
</dbReference>
<dbReference type="AlphaFoldDB" id="A0A0D2AMH4"/>
<protein>
    <submittedName>
        <fullName evidence="2">Uncharacterized protein</fullName>
    </submittedName>
</protein>
<keyword evidence="3" id="KW-1185">Reference proteome</keyword>
<feature type="region of interest" description="Disordered" evidence="1">
    <location>
        <begin position="114"/>
        <end position="149"/>
    </location>
</feature>
<accession>A0A0D2AMH4</accession>
<reference evidence="2 3" key="1">
    <citation type="submission" date="2015-01" db="EMBL/GenBank/DDBJ databases">
        <title>The Genome Sequence of Ochroconis gallopava CBS43764.</title>
        <authorList>
            <consortium name="The Broad Institute Genomics Platform"/>
            <person name="Cuomo C."/>
            <person name="de Hoog S."/>
            <person name="Gorbushina A."/>
            <person name="Stielow B."/>
            <person name="Teixiera M."/>
            <person name="Abouelleil A."/>
            <person name="Chapman S.B."/>
            <person name="Priest M."/>
            <person name="Young S.K."/>
            <person name="Wortman J."/>
            <person name="Nusbaum C."/>
            <person name="Birren B."/>
        </authorList>
    </citation>
    <scope>NUCLEOTIDE SEQUENCE [LARGE SCALE GENOMIC DNA]</scope>
    <source>
        <strain evidence="2 3">CBS 43764</strain>
    </source>
</reference>
<dbReference type="GeneID" id="27316020"/>